<evidence type="ECO:0000259" key="20">
    <source>
        <dbReference type="PROSITE" id="PS50011"/>
    </source>
</evidence>
<evidence type="ECO:0000256" key="14">
    <source>
        <dbReference type="ARBA" id="ARBA00023136"/>
    </source>
</evidence>
<evidence type="ECO:0000256" key="3">
    <source>
        <dbReference type="ARBA" id="ARBA00010217"/>
    </source>
</evidence>
<evidence type="ECO:0000256" key="18">
    <source>
        <dbReference type="SAM" id="MobiDB-lite"/>
    </source>
</evidence>
<dbReference type="CDD" id="cd06899">
    <property type="entry name" value="lectin_legume_LecRK_Arcelin_ConA"/>
    <property type="match status" value="1"/>
</dbReference>
<dbReference type="GO" id="GO:0004674">
    <property type="term" value="F:protein serine/threonine kinase activity"/>
    <property type="evidence" value="ECO:0007669"/>
    <property type="project" value="UniProtKB-KW"/>
</dbReference>
<evidence type="ECO:0000256" key="9">
    <source>
        <dbReference type="ARBA" id="ARBA00022734"/>
    </source>
</evidence>
<dbReference type="FunFam" id="1.10.510.10:FF:000240">
    <property type="entry name" value="Lectin-domain containing receptor kinase A4.3"/>
    <property type="match status" value="1"/>
</dbReference>
<keyword evidence="22" id="KW-1185">Reference proteome</keyword>
<keyword evidence="8" id="KW-0732">Signal</keyword>
<evidence type="ECO:0000256" key="10">
    <source>
        <dbReference type="ARBA" id="ARBA00022741"/>
    </source>
</evidence>
<name>A0A2R6X626_MARPO</name>
<evidence type="ECO:0000256" key="15">
    <source>
        <dbReference type="ARBA" id="ARBA00023170"/>
    </source>
</evidence>
<dbReference type="Gramene" id="Mp6g03940.1">
    <property type="protein sequence ID" value="Mp6g03940.1.cds1"/>
    <property type="gene ID" value="Mp6g03940"/>
</dbReference>
<dbReference type="GO" id="GO:0005886">
    <property type="term" value="C:plasma membrane"/>
    <property type="evidence" value="ECO:0000318"/>
    <property type="project" value="GO_Central"/>
</dbReference>
<keyword evidence="11" id="KW-0418">Kinase</keyword>
<dbReference type="GO" id="GO:0005524">
    <property type="term" value="F:ATP binding"/>
    <property type="evidence" value="ECO:0007669"/>
    <property type="project" value="UniProtKB-UniRule"/>
</dbReference>
<accession>A0A2R6X626</accession>
<keyword evidence="12 17" id="KW-0067">ATP-binding</keyword>
<comment type="similarity">
    <text evidence="2">In the N-terminal section; belongs to the leguminous lectin family.</text>
</comment>
<dbReference type="SMART" id="SM00220">
    <property type="entry name" value="S_TKc"/>
    <property type="match status" value="1"/>
</dbReference>
<comment type="subcellular location">
    <subcellularLocation>
        <location evidence="1">Cell membrane</location>
        <topology evidence="1">Single-pass type I membrane protein</topology>
    </subcellularLocation>
</comment>
<dbReference type="PROSITE" id="PS50011">
    <property type="entry name" value="PROTEIN_KINASE_DOM"/>
    <property type="match status" value="1"/>
</dbReference>
<evidence type="ECO:0000256" key="7">
    <source>
        <dbReference type="ARBA" id="ARBA00022692"/>
    </source>
</evidence>
<gene>
    <name evidence="21" type="ORF">MARPO_0034s0124</name>
</gene>
<sequence length="739" mass="80223">MVGRGPRKLIDLWNEVRPRGLDMGTKSIIALVAFYMVVVVSASSNSNTSFTFSAATTNFSSTDIICTGNASLVPPNSSVISMCLTPPSSSLSSIVTGRCMYNRAVQFSPAQSFSTAFSFNFLTSQQLNGEGFVFIIGTDATYVPTAAEGYGFMGWLNESTNGVKTGLNFGVEFDLKQEVNFDDPPRAHVGINLDSMTSLTTKVTPDIQTSDSTETTYAWVDYDRNTSEVQVRVSKDRRKPCQASLSQVVNLTVLLSQPRYVGFSASTGPANSSLSQPTIFDWAFDATGAPVDLWGAPSACGYVWSWYYSLAVGLASAVVVAVAVCAVWIFCRTRQRSTVQVQVDRGLPTYLSAVYLDHLCGPRAFSYADLVSATDGFKPDSIIGRGKFGIVFKGKLRKGDAKGSCEESLIAVKRMKTSNEIGRKEFESEVKAIGRLLHQNLVPLLGWCCDEGKFYIVYDYMPHGTLQELLFPAKGSNAEALCWERRKRMVSDVAAALAFLHEGVPGLTVMHRDVKSSNVLLDKEFNARLGDFGLARSYDKSDTHYSTNPAGTVGYMAPECTITGVATVKIDVYSFGALTLEVACGKKPADRELPGEQGLVYWVWSLHNEGDLLRAADPALQRAGGFDVEEMTTMLTLGLCCCHPDSSKRPTMRQVQGFLKGDIPISSLPPLPSSWWGYDIPRAPTDDHTSSQSEPPSRTSDSSNSSNSSNSNSVDPYATSLSESPLPSIYLSAEPNSTS</sequence>
<dbReference type="GO" id="GO:0030246">
    <property type="term" value="F:carbohydrate binding"/>
    <property type="evidence" value="ECO:0007669"/>
    <property type="project" value="UniProtKB-KW"/>
</dbReference>
<organism evidence="21 22">
    <name type="scientific">Marchantia polymorpha</name>
    <name type="common">Common liverwort</name>
    <name type="synonym">Marchantia aquatica</name>
    <dbReference type="NCBI Taxonomy" id="3197"/>
    <lineage>
        <taxon>Eukaryota</taxon>
        <taxon>Viridiplantae</taxon>
        <taxon>Streptophyta</taxon>
        <taxon>Embryophyta</taxon>
        <taxon>Marchantiophyta</taxon>
        <taxon>Marchantiopsida</taxon>
        <taxon>Marchantiidae</taxon>
        <taxon>Marchantiales</taxon>
        <taxon>Marchantiaceae</taxon>
        <taxon>Marchantia</taxon>
    </lineage>
</organism>
<dbReference type="AlphaFoldDB" id="A0A2R6X626"/>
<dbReference type="InterPro" id="IPR017441">
    <property type="entry name" value="Protein_kinase_ATP_BS"/>
</dbReference>
<evidence type="ECO:0000256" key="2">
    <source>
        <dbReference type="ARBA" id="ARBA00008536"/>
    </source>
</evidence>
<dbReference type="SUPFAM" id="SSF49899">
    <property type="entry name" value="Concanavalin A-like lectins/glucanases"/>
    <property type="match status" value="1"/>
</dbReference>
<keyword evidence="14 19" id="KW-0472">Membrane</keyword>
<evidence type="ECO:0000256" key="6">
    <source>
        <dbReference type="ARBA" id="ARBA00022679"/>
    </source>
</evidence>
<dbReference type="InterPro" id="IPR013320">
    <property type="entry name" value="ConA-like_dom_sf"/>
</dbReference>
<evidence type="ECO:0000256" key="5">
    <source>
        <dbReference type="ARBA" id="ARBA00022527"/>
    </source>
</evidence>
<dbReference type="Gene3D" id="1.10.510.10">
    <property type="entry name" value="Transferase(Phosphotransferase) domain 1"/>
    <property type="match status" value="1"/>
</dbReference>
<feature type="transmembrane region" description="Helical" evidence="19">
    <location>
        <begin position="27"/>
        <end position="44"/>
    </location>
</feature>
<evidence type="ECO:0000256" key="16">
    <source>
        <dbReference type="ARBA" id="ARBA00023180"/>
    </source>
</evidence>
<evidence type="ECO:0000256" key="11">
    <source>
        <dbReference type="ARBA" id="ARBA00022777"/>
    </source>
</evidence>
<evidence type="ECO:0000313" key="22">
    <source>
        <dbReference type="Proteomes" id="UP000244005"/>
    </source>
</evidence>
<comment type="similarity">
    <text evidence="3">In the C-terminal section; belongs to the protein kinase superfamily. Ser/Thr protein kinase family.</text>
</comment>
<dbReference type="Gene3D" id="2.60.120.200">
    <property type="match status" value="1"/>
</dbReference>
<keyword evidence="15" id="KW-0675">Receptor</keyword>
<dbReference type="SUPFAM" id="SSF56112">
    <property type="entry name" value="Protein kinase-like (PK-like)"/>
    <property type="match status" value="1"/>
</dbReference>
<reference evidence="22" key="1">
    <citation type="journal article" date="2017" name="Cell">
        <title>Insights into land plant evolution garnered from the Marchantia polymorpha genome.</title>
        <authorList>
            <person name="Bowman J.L."/>
            <person name="Kohchi T."/>
            <person name="Yamato K.T."/>
            <person name="Jenkins J."/>
            <person name="Shu S."/>
            <person name="Ishizaki K."/>
            <person name="Yamaoka S."/>
            <person name="Nishihama R."/>
            <person name="Nakamura Y."/>
            <person name="Berger F."/>
            <person name="Adam C."/>
            <person name="Aki S.S."/>
            <person name="Althoff F."/>
            <person name="Araki T."/>
            <person name="Arteaga-Vazquez M.A."/>
            <person name="Balasubrmanian S."/>
            <person name="Barry K."/>
            <person name="Bauer D."/>
            <person name="Boehm C.R."/>
            <person name="Briginshaw L."/>
            <person name="Caballero-Perez J."/>
            <person name="Catarino B."/>
            <person name="Chen F."/>
            <person name="Chiyoda S."/>
            <person name="Chovatia M."/>
            <person name="Davies K.M."/>
            <person name="Delmans M."/>
            <person name="Demura T."/>
            <person name="Dierschke T."/>
            <person name="Dolan L."/>
            <person name="Dorantes-Acosta A.E."/>
            <person name="Eklund D.M."/>
            <person name="Florent S.N."/>
            <person name="Flores-Sandoval E."/>
            <person name="Fujiyama A."/>
            <person name="Fukuzawa H."/>
            <person name="Galik B."/>
            <person name="Grimanelli D."/>
            <person name="Grimwood J."/>
            <person name="Grossniklaus U."/>
            <person name="Hamada T."/>
            <person name="Haseloff J."/>
            <person name="Hetherington A.J."/>
            <person name="Higo A."/>
            <person name="Hirakawa Y."/>
            <person name="Hundley H.N."/>
            <person name="Ikeda Y."/>
            <person name="Inoue K."/>
            <person name="Inoue S.I."/>
            <person name="Ishida S."/>
            <person name="Jia Q."/>
            <person name="Kakita M."/>
            <person name="Kanazawa T."/>
            <person name="Kawai Y."/>
            <person name="Kawashima T."/>
            <person name="Kennedy M."/>
            <person name="Kinose K."/>
            <person name="Kinoshita T."/>
            <person name="Kohara Y."/>
            <person name="Koide E."/>
            <person name="Komatsu K."/>
            <person name="Kopischke S."/>
            <person name="Kubo M."/>
            <person name="Kyozuka J."/>
            <person name="Lagercrantz U."/>
            <person name="Lin S.S."/>
            <person name="Lindquist E."/>
            <person name="Lipzen A.M."/>
            <person name="Lu C.W."/>
            <person name="De Luna E."/>
            <person name="Martienssen R.A."/>
            <person name="Minamino N."/>
            <person name="Mizutani M."/>
            <person name="Mizutani M."/>
            <person name="Mochizuki N."/>
            <person name="Monte I."/>
            <person name="Mosher R."/>
            <person name="Nagasaki H."/>
            <person name="Nakagami H."/>
            <person name="Naramoto S."/>
            <person name="Nishitani K."/>
            <person name="Ohtani M."/>
            <person name="Okamoto T."/>
            <person name="Okumura M."/>
            <person name="Phillips J."/>
            <person name="Pollak B."/>
            <person name="Reinders A."/>
            <person name="Rovekamp M."/>
            <person name="Sano R."/>
            <person name="Sawa S."/>
            <person name="Schmid M.W."/>
            <person name="Shirakawa M."/>
            <person name="Solano R."/>
            <person name="Spunde A."/>
            <person name="Suetsugu N."/>
            <person name="Sugano S."/>
            <person name="Sugiyama A."/>
            <person name="Sun R."/>
            <person name="Suzuki Y."/>
            <person name="Takenaka M."/>
            <person name="Takezawa D."/>
            <person name="Tomogane H."/>
            <person name="Tsuzuki M."/>
            <person name="Ueda T."/>
            <person name="Umeda M."/>
            <person name="Ward J.M."/>
            <person name="Watanabe Y."/>
            <person name="Yazaki K."/>
            <person name="Yokoyama R."/>
            <person name="Yoshitake Y."/>
            <person name="Yotsui I."/>
            <person name="Zachgo S."/>
            <person name="Schmutz J."/>
        </authorList>
    </citation>
    <scope>NUCLEOTIDE SEQUENCE [LARGE SCALE GENOMIC DNA]</scope>
    <source>
        <strain evidence="22">Tak-1</strain>
    </source>
</reference>
<keyword evidence="6" id="KW-0808">Transferase</keyword>
<evidence type="ECO:0000256" key="12">
    <source>
        <dbReference type="ARBA" id="ARBA00022840"/>
    </source>
</evidence>
<protein>
    <recommendedName>
        <fullName evidence="20">Protein kinase domain-containing protein</fullName>
    </recommendedName>
</protein>
<dbReference type="InterPro" id="IPR050528">
    <property type="entry name" value="L-type_Lectin-RKs"/>
</dbReference>
<dbReference type="InterPro" id="IPR008271">
    <property type="entry name" value="Ser/Thr_kinase_AS"/>
</dbReference>
<dbReference type="PANTHER" id="PTHR27007">
    <property type="match status" value="1"/>
</dbReference>
<evidence type="ECO:0000256" key="19">
    <source>
        <dbReference type="SAM" id="Phobius"/>
    </source>
</evidence>
<dbReference type="InterPro" id="IPR001220">
    <property type="entry name" value="Legume_lectin_dom"/>
</dbReference>
<dbReference type="GO" id="GO:0002229">
    <property type="term" value="P:defense response to oomycetes"/>
    <property type="evidence" value="ECO:0007669"/>
    <property type="project" value="UniProtKB-ARBA"/>
</dbReference>
<proteinExistence type="inferred from homology"/>
<dbReference type="InterPro" id="IPR011009">
    <property type="entry name" value="Kinase-like_dom_sf"/>
</dbReference>
<dbReference type="Gene3D" id="3.30.200.20">
    <property type="entry name" value="Phosphorylase Kinase, domain 1"/>
    <property type="match status" value="1"/>
</dbReference>
<keyword evidence="4" id="KW-1003">Cell membrane</keyword>
<feature type="binding site" evidence="17">
    <location>
        <position position="413"/>
    </location>
    <ligand>
        <name>ATP</name>
        <dbReference type="ChEBI" id="CHEBI:30616"/>
    </ligand>
</feature>
<evidence type="ECO:0000256" key="13">
    <source>
        <dbReference type="ARBA" id="ARBA00022989"/>
    </source>
</evidence>
<dbReference type="Pfam" id="PF07714">
    <property type="entry name" value="PK_Tyr_Ser-Thr"/>
    <property type="match status" value="1"/>
</dbReference>
<evidence type="ECO:0000256" key="1">
    <source>
        <dbReference type="ARBA" id="ARBA00004251"/>
    </source>
</evidence>
<keyword evidence="10 17" id="KW-0547">Nucleotide-binding</keyword>
<evidence type="ECO:0000256" key="8">
    <source>
        <dbReference type="ARBA" id="ARBA00022729"/>
    </source>
</evidence>
<dbReference type="Pfam" id="PF00139">
    <property type="entry name" value="Lectin_legB"/>
    <property type="match status" value="1"/>
</dbReference>
<keyword evidence="5" id="KW-0723">Serine/threonine-protein kinase</keyword>
<feature type="transmembrane region" description="Helical" evidence="19">
    <location>
        <begin position="306"/>
        <end position="330"/>
    </location>
</feature>
<dbReference type="PROSITE" id="PS00107">
    <property type="entry name" value="PROTEIN_KINASE_ATP"/>
    <property type="match status" value="1"/>
</dbReference>
<dbReference type="PROSITE" id="PS00108">
    <property type="entry name" value="PROTEIN_KINASE_ST"/>
    <property type="match status" value="1"/>
</dbReference>
<dbReference type="Proteomes" id="UP000244005">
    <property type="component" value="Unassembled WGS sequence"/>
</dbReference>
<evidence type="ECO:0000256" key="4">
    <source>
        <dbReference type="ARBA" id="ARBA00022475"/>
    </source>
</evidence>
<feature type="region of interest" description="Disordered" evidence="18">
    <location>
        <begin position="678"/>
        <end position="739"/>
    </location>
</feature>
<feature type="compositionally biased region" description="Low complexity" evidence="18">
    <location>
        <begin position="690"/>
        <end position="713"/>
    </location>
</feature>
<evidence type="ECO:0000256" key="17">
    <source>
        <dbReference type="PROSITE-ProRule" id="PRU10141"/>
    </source>
</evidence>
<keyword evidence="16" id="KW-0325">Glycoprotein</keyword>
<dbReference type="OrthoDB" id="1913956at2759"/>
<dbReference type="EMBL" id="KZ772706">
    <property type="protein sequence ID" value="PTQ41547.1"/>
    <property type="molecule type" value="Genomic_DNA"/>
</dbReference>
<keyword evidence="7 19" id="KW-0812">Transmembrane</keyword>
<dbReference type="InterPro" id="IPR000719">
    <property type="entry name" value="Prot_kinase_dom"/>
</dbReference>
<keyword evidence="9" id="KW-0430">Lectin</keyword>
<feature type="domain" description="Protein kinase" evidence="20">
    <location>
        <begin position="377"/>
        <end position="659"/>
    </location>
</feature>
<keyword evidence="13 19" id="KW-1133">Transmembrane helix</keyword>
<dbReference type="OMA" id="INTIPRQ"/>
<evidence type="ECO:0000313" key="21">
    <source>
        <dbReference type="EMBL" id="PTQ41547.1"/>
    </source>
</evidence>
<dbReference type="InterPro" id="IPR001245">
    <property type="entry name" value="Ser-Thr/Tyr_kinase_cat_dom"/>
</dbReference>